<gene>
    <name evidence="1" type="ORF">CONLIGDRAFT_646546</name>
</gene>
<name>A0A1J7IZ59_9PEZI</name>
<protein>
    <submittedName>
        <fullName evidence="1">Uncharacterized protein</fullName>
    </submittedName>
</protein>
<dbReference type="EMBL" id="KV875100">
    <property type="protein sequence ID" value="OIW26369.1"/>
    <property type="molecule type" value="Genomic_DNA"/>
</dbReference>
<evidence type="ECO:0000313" key="2">
    <source>
        <dbReference type="Proteomes" id="UP000182658"/>
    </source>
</evidence>
<keyword evidence="2" id="KW-1185">Reference proteome</keyword>
<accession>A0A1J7IZ59</accession>
<organism evidence="1 2">
    <name type="scientific">Coniochaeta ligniaria NRRL 30616</name>
    <dbReference type="NCBI Taxonomy" id="1408157"/>
    <lineage>
        <taxon>Eukaryota</taxon>
        <taxon>Fungi</taxon>
        <taxon>Dikarya</taxon>
        <taxon>Ascomycota</taxon>
        <taxon>Pezizomycotina</taxon>
        <taxon>Sordariomycetes</taxon>
        <taxon>Sordariomycetidae</taxon>
        <taxon>Coniochaetales</taxon>
        <taxon>Coniochaetaceae</taxon>
        <taxon>Coniochaeta</taxon>
    </lineage>
</organism>
<reference evidence="1 2" key="1">
    <citation type="submission" date="2016-10" db="EMBL/GenBank/DDBJ databases">
        <title>Draft genome sequence of Coniochaeta ligniaria NRRL30616, a lignocellulolytic fungus for bioabatement of inhibitors in plant biomass hydrolysates.</title>
        <authorList>
            <consortium name="DOE Joint Genome Institute"/>
            <person name="Jimenez D.J."/>
            <person name="Hector R.E."/>
            <person name="Riley R."/>
            <person name="Sun H."/>
            <person name="Grigoriev I.V."/>
            <person name="Van Elsas J.D."/>
            <person name="Nichols N.N."/>
        </authorList>
    </citation>
    <scope>NUCLEOTIDE SEQUENCE [LARGE SCALE GENOMIC DNA]</scope>
    <source>
        <strain evidence="1 2">NRRL 30616</strain>
    </source>
</reference>
<dbReference type="AlphaFoldDB" id="A0A1J7IZ59"/>
<sequence length="173" mass="19527">MSPAFTRVDSETATSFRLFTALHIESGLTYLRPHGLDDSSIMQQLPLLLPSLITTVRTRLENLGLLFDPDLAARAPAWMSDLRALGNVGKIWFIDDRIQRRAGACSLHDNVQTFRQDHVEYVEVERGDEGWQIPPENNIFDRFTTINQLSDTGGPRQFTEGPTLGVLACVWRD</sequence>
<proteinExistence type="predicted"/>
<dbReference type="InParanoid" id="A0A1J7IZ59"/>
<evidence type="ECO:0000313" key="1">
    <source>
        <dbReference type="EMBL" id="OIW26369.1"/>
    </source>
</evidence>
<dbReference type="Proteomes" id="UP000182658">
    <property type="component" value="Unassembled WGS sequence"/>
</dbReference>